<organism evidence="7 8">
    <name type="scientific">Arthrobacter cheniae</name>
    <dbReference type="NCBI Taxonomy" id="1258888"/>
    <lineage>
        <taxon>Bacteria</taxon>
        <taxon>Bacillati</taxon>
        <taxon>Actinomycetota</taxon>
        <taxon>Actinomycetes</taxon>
        <taxon>Micrococcales</taxon>
        <taxon>Micrococcaceae</taxon>
        <taxon>Arthrobacter</taxon>
    </lineage>
</organism>
<dbReference type="EMBL" id="QZVT01000001">
    <property type="protein sequence ID" value="RJT83444.1"/>
    <property type="molecule type" value="Genomic_DNA"/>
</dbReference>
<dbReference type="RefSeq" id="WP_120147527.1">
    <property type="nucleotide sequence ID" value="NZ_QZVT01000001.1"/>
</dbReference>
<evidence type="ECO:0000313" key="7">
    <source>
        <dbReference type="EMBL" id="RJT83444.1"/>
    </source>
</evidence>
<dbReference type="Proteomes" id="UP000272560">
    <property type="component" value="Unassembled WGS sequence"/>
</dbReference>
<evidence type="ECO:0000256" key="6">
    <source>
        <dbReference type="SAM" id="Phobius"/>
    </source>
</evidence>
<keyword evidence="5 6" id="KW-0472">Membrane</keyword>
<name>A0A3A5MJP1_9MICC</name>
<evidence type="ECO:0000313" key="8">
    <source>
        <dbReference type="Proteomes" id="UP000272560"/>
    </source>
</evidence>
<protein>
    <submittedName>
        <fullName evidence="7">Cytochrome c oxidase assembly protein</fullName>
    </submittedName>
</protein>
<proteinExistence type="predicted"/>
<evidence type="ECO:0000256" key="5">
    <source>
        <dbReference type="ARBA" id="ARBA00023136"/>
    </source>
</evidence>
<feature type="transmembrane region" description="Helical" evidence="6">
    <location>
        <begin position="152"/>
        <end position="171"/>
    </location>
</feature>
<evidence type="ECO:0000256" key="3">
    <source>
        <dbReference type="ARBA" id="ARBA00022692"/>
    </source>
</evidence>
<gene>
    <name evidence="7" type="ORF">D6T63_03160</name>
</gene>
<sequence>MPDVLHRVALDNPLLQHPFVLHHGEAGTASGTGDLSAFALETAVVLVWLGLAAGYLVAGRAAVLRGRTQWPVRRTVSWLTGIGLGLAVTAGPISSTAAGSLTVHTAVHLVLGLLVPLLLVLGRPATLVLRAVPACAGRRLTGMAGSAPLRMIGHPMVALLLTVVPMAFLYWDGTALPLLHHPLLGPLIHVHFVASGALFTYAVVGLDPNPHRASEGVRAAAILASIAAHGVVAKHLYSAAGRGGLPPDAEQAAQLMYYGGDAVHVLLLVVFCAHIYRRTGRHLPRLPIRHSSEGSPGRVV</sequence>
<feature type="transmembrane region" description="Helical" evidence="6">
    <location>
        <begin position="75"/>
        <end position="94"/>
    </location>
</feature>
<keyword evidence="3 6" id="KW-0812">Transmembrane</keyword>
<feature type="transmembrane region" description="Helical" evidence="6">
    <location>
        <begin position="43"/>
        <end position="63"/>
    </location>
</feature>
<feature type="transmembrane region" description="Helical" evidence="6">
    <location>
        <begin position="216"/>
        <end position="237"/>
    </location>
</feature>
<dbReference type="InterPro" id="IPR019108">
    <property type="entry name" value="Caa3_assmbl_CtaG-rel"/>
</dbReference>
<keyword evidence="4 6" id="KW-1133">Transmembrane helix</keyword>
<comment type="caution">
    <text evidence="7">The sequence shown here is derived from an EMBL/GenBank/DDBJ whole genome shotgun (WGS) entry which is preliminary data.</text>
</comment>
<evidence type="ECO:0000256" key="1">
    <source>
        <dbReference type="ARBA" id="ARBA00004651"/>
    </source>
</evidence>
<keyword evidence="2" id="KW-1003">Cell membrane</keyword>
<accession>A0A3A5MJP1</accession>
<evidence type="ECO:0000256" key="2">
    <source>
        <dbReference type="ARBA" id="ARBA00022475"/>
    </source>
</evidence>
<keyword evidence="8" id="KW-1185">Reference proteome</keyword>
<comment type="subcellular location">
    <subcellularLocation>
        <location evidence="1">Cell membrane</location>
        <topology evidence="1">Multi-pass membrane protein</topology>
    </subcellularLocation>
</comment>
<dbReference type="GO" id="GO:0005886">
    <property type="term" value="C:plasma membrane"/>
    <property type="evidence" value="ECO:0007669"/>
    <property type="project" value="UniProtKB-SubCell"/>
</dbReference>
<dbReference type="AlphaFoldDB" id="A0A3A5MJP1"/>
<feature type="transmembrane region" description="Helical" evidence="6">
    <location>
        <begin position="183"/>
        <end position="204"/>
    </location>
</feature>
<reference evidence="7 8" key="1">
    <citation type="submission" date="2018-09" db="EMBL/GenBank/DDBJ databases">
        <title>Novel species of Arthrobacter.</title>
        <authorList>
            <person name="Liu Q."/>
            <person name="Xin Y.-H."/>
        </authorList>
    </citation>
    <scope>NUCLEOTIDE SEQUENCE [LARGE SCALE GENOMIC DNA]</scope>
    <source>
        <strain evidence="7 8">Hz2</strain>
    </source>
</reference>
<dbReference type="Pfam" id="PF09678">
    <property type="entry name" value="Caa3_CtaG"/>
    <property type="match status" value="1"/>
</dbReference>
<dbReference type="OrthoDB" id="5024156at2"/>
<feature type="transmembrane region" description="Helical" evidence="6">
    <location>
        <begin position="106"/>
        <end position="132"/>
    </location>
</feature>
<feature type="transmembrane region" description="Helical" evidence="6">
    <location>
        <begin position="257"/>
        <end position="276"/>
    </location>
</feature>
<evidence type="ECO:0000256" key="4">
    <source>
        <dbReference type="ARBA" id="ARBA00022989"/>
    </source>
</evidence>